<dbReference type="EMBL" id="FLQY01000124">
    <property type="protein sequence ID" value="SBT07143.1"/>
    <property type="molecule type" value="Genomic_DNA"/>
</dbReference>
<dbReference type="Gene3D" id="3.20.20.450">
    <property type="entry name" value="EAL domain"/>
    <property type="match status" value="1"/>
</dbReference>
<dbReference type="InterPro" id="IPR001633">
    <property type="entry name" value="EAL_dom"/>
</dbReference>
<dbReference type="PROSITE" id="PS51833">
    <property type="entry name" value="HDOD"/>
    <property type="match status" value="1"/>
</dbReference>
<accession>A0A1A8XT71</accession>
<dbReference type="InterPro" id="IPR052340">
    <property type="entry name" value="RNase_Y/CdgJ"/>
</dbReference>
<dbReference type="InterPro" id="IPR035919">
    <property type="entry name" value="EAL_sf"/>
</dbReference>
<feature type="domain" description="HDOD" evidence="1">
    <location>
        <begin position="201"/>
        <end position="392"/>
    </location>
</feature>
<reference evidence="2 3" key="1">
    <citation type="submission" date="2016-06" db="EMBL/GenBank/DDBJ databases">
        <authorList>
            <person name="Kjaerup R.B."/>
            <person name="Dalgaard T.S."/>
            <person name="Juul-Madsen H.R."/>
        </authorList>
    </citation>
    <scope>NUCLEOTIDE SEQUENCE [LARGE SCALE GENOMIC DNA]</scope>
    <source>
        <strain evidence="2">2</strain>
    </source>
</reference>
<dbReference type="Pfam" id="PF00563">
    <property type="entry name" value="EAL"/>
    <property type="match status" value="1"/>
</dbReference>
<dbReference type="PANTHER" id="PTHR33525">
    <property type="match status" value="1"/>
</dbReference>
<dbReference type="AlphaFoldDB" id="A0A1A8XT71"/>
<dbReference type="Proteomes" id="UP000199600">
    <property type="component" value="Unassembled WGS sequence"/>
</dbReference>
<sequence>MNNELLLGRQPVLDQHQKLVGYELMLQLEAGDKTPPTYNPSRAAMLICAAYAELGIRSALGRNIAFLRFDPMFFHEDAIEAMPPDAVILELALETAPDAQTLARCRALRERDYSLALANYAGLDERSMPLLNMLDVIKIDIREHDENKLRELAGPLAKLPLKLLAQGVETQEAMELSKKVGFELFQGYYFARPEIVSGRRLMASQISLIQLINLVSRDLDTAKIEDGFKHEPALAANLLRIVNSVGYGLNRRISSLRHAITLLGRRQLQRWLQLLLMTPAEETPDPSSSPLLQVAALRGRMMELLLRHSYPRNGTLADQAFITGIMSMMPTALGLPMHEIFEQIALETSVMEALTSHAGVLGKTLALLECFDADDSQGCMHMLDQLPEAGLSLGTLNSCLVESLRWVNGSTEDR</sequence>
<protein>
    <submittedName>
        <fullName evidence="2">Putative signal transduction protein</fullName>
    </submittedName>
</protein>
<name>A0A1A8XT71_9RHOO</name>
<dbReference type="SUPFAM" id="SSF109604">
    <property type="entry name" value="HD-domain/PDEase-like"/>
    <property type="match status" value="1"/>
</dbReference>
<dbReference type="InterPro" id="IPR014408">
    <property type="entry name" value="dGMP_Pdiesterase_EAL/HD-GYP"/>
</dbReference>
<dbReference type="Pfam" id="PF08668">
    <property type="entry name" value="HDOD"/>
    <property type="match status" value="1"/>
</dbReference>
<dbReference type="SMART" id="SM00052">
    <property type="entry name" value="EAL"/>
    <property type="match status" value="1"/>
</dbReference>
<dbReference type="Gene3D" id="1.10.3210.10">
    <property type="entry name" value="Hypothetical protein af1432"/>
    <property type="match status" value="1"/>
</dbReference>
<proteinExistence type="predicted"/>
<gene>
    <name evidence="2" type="ORF">PROAA_210031</name>
</gene>
<dbReference type="PANTHER" id="PTHR33525:SF4">
    <property type="entry name" value="CYCLIC DI-GMP PHOSPHODIESTERASE CDGJ"/>
    <property type="match status" value="1"/>
</dbReference>
<evidence type="ECO:0000313" key="2">
    <source>
        <dbReference type="EMBL" id="SBT07143.1"/>
    </source>
</evidence>
<dbReference type="PIRSF" id="PIRSF003180">
    <property type="entry name" value="DiGMPpdiest_YuxH"/>
    <property type="match status" value="1"/>
</dbReference>
<dbReference type="SUPFAM" id="SSF141868">
    <property type="entry name" value="EAL domain-like"/>
    <property type="match status" value="1"/>
</dbReference>
<organism evidence="2 3">
    <name type="scientific">Candidatus Propionivibrio aalborgensis</name>
    <dbReference type="NCBI Taxonomy" id="1860101"/>
    <lineage>
        <taxon>Bacteria</taxon>
        <taxon>Pseudomonadati</taxon>
        <taxon>Pseudomonadota</taxon>
        <taxon>Betaproteobacteria</taxon>
        <taxon>Rhodocyclales</taxon>
        <taxon>Rhodocyclaceae</taxon>
        <taxon>Propionivibrio</taxon>
    </lineage>
</organism>
<evidence type="ECO:0000259" key="1">
    <source>
        <dbReference type="PROSITE" id="PS51833"/>
    </source>
</evidence>
<evidence type="ECO:0000313" key="3">
    <source>
        <dbReference type="Proteomes" id="UP000199600"/>
    </source>
</evidence>
<dbReference type="RefSeq" id="WP_186410762.1">
    <property type="nucleotide sequence ID" value="NZ_FLQY01000124.1"/>
</dbReference>
<dbReference type="InterPro" id="IPR013976">
    <property type="entry name" value="HDOD"/>
</dbReference>
<keyword evidence="3" id="KW-1185">Reference proteome</keyword>